<dbReference type="eggNOG" id="COG1196">
    <property type="taxonomic scope" value="Bacteria"/>
</dbReference>
<dbReference type="Gene3D" id="3.40.50.300">
    <property type="entry name" value="P-loop containing nucleotide triphosphate hydrolases"/>
    <property type="match status" value="2"/>
</dbReference>
<dbReference type="eggNOG" id="COG4717">
    <property type="taxonomic scope" value="Bacteria"/>
</dbReference>
<dbReference type="PANTHER" id="PTHR41259:SF1">
    <property type="entry name" value="DOUBLE-STRAND BREAK REPAIR RAD50 ATPASE, PUTATIVE-RELATED"/>
    <property type="match status" value="1"/>
</dbReference>
<dbReference type="KEGG" id="taf:THA_797"/>
<keyword evidence="1" id="KW-0175">Coiled coil</keyword>
<dbReference type="STRING" id="484019.THA_797"/>
<keyword evidence="5" id="KW-1185">Reference proteome</keyword>
<feature type="domain" description="YhaN AAA" evidence="3">
    <location>
        <begin position="1"/>
        <end position="39"/>
    </location>
</feature>
<evidence type="ECO:0000313" key="5">
    <source>
        <dbReference type="Proteomes" id="UP000002453"/>
    </source>
</evidence>
<evidence type="ECO:0000259" key="3">
    <source>
        <dbReference type="Pfam" id="PF13514"/>
    </source>
</evidence>
<name>B7IGP5_THEAB</name>
<evidence type="ECO:0000256" key="1">
    <source>
        <dbReference type="SAM" id="Coils"/>
    </source>
</evidence>
<dbReference type="InterPro" id="IPR038734">
    <property type="entry name" value="YhaN_AAA"/>
</dbReference>
<sequence length="818" mass="96713">MLIKKVKINGFGKLKNKEIKFKPGLNVIFGPNSSGKTTLAYFLLNSLSKPGNEIKKYEPWNHFEFGGEISTDEGDFKVDFLNGEFNSLVDRELLETIGFIMEDEKLDTIKEKDTFVISYMKKRMQKNEWGLKLTDAINKTDEYANEIQLCIENISKQISEIDSYIESVKEKIKNYNNKILKKNELKRKSEQLKQILEEKEEEISNLKREYIQEITEKINSLKTERDKLNLNLKEYLKFSKIDRDTVSQAKELLETIEVLENNIKSISSQLEELENNFSSIENALNEKMKNLNIENEKDLEKVNLKIKNLSLLKKLYDEKKAKLENILEENPLWKLFTENEEIIEEVEKQEAIYRENQAKIQNKIEENEKVLKKLNSSIKVHKDFSFVFFFAAIISLLLGFVMKNINTWLFFGAAFTGFIGLFETILWRKVESKMDEVKAEIQELTKKKMIRPNYLSILKDYNLKSIKELRQKYYEFIEWKTRKKEYNQVSEEFKNLESEILRELKDFNLGSAAQIIDSGIAYLEKMYNDIQKLLLSKSSIEREIDKLNEELERMKAKREESFTSLNKMLDNLKISIDEIKDFENIYNEYLKIKETLTKIDSEIEKFENILSEEIYPEYIMSKIYETEKLRDELNSYEKDLQEDIEKAPEFSEILENLKKRDELSRKLETLKGYYSNIEVSKQILQKNLEEYVETYGKKFKEEFTKILLSITNEPLPLIVEENLSVRLNINGEKLNPNEFLSAATFDQLLFAYKIALYRTMSEHNLPLVIDNALIRYDNTRLQKTLEILDEESKRRQIILLTSDERLKAKFKEVMILEG</sequence>
<organism evidence="4 5">
    <name type="scientific">Thermosipho africanus (strain TCF52B)</name>
    <dbReference type="NCBI Taxonomy" id="484019"/>
    <lineage>
        <taxon>Bacteria</taxon>
        <taxon>Thermotogati</taxon>
        <taxon>Thermotogota</taxon>
        <taxon>Thermotogae</taxon>
        <taxon>Thermotogales</taxon>
        <taxon>Fervidobacteriaceae</taxon>
        <taxon>Thermosipho</taxon>
    </lineage>
</organism>
<gene>
    <name evidence="4" type="ordered locus">THA_797</name>
</gene>
<feature type="coiled-coil region" evidence="1">
    <location>
        <begin position="486"/>
        <end position="564"/>
    </location>
</feature>
<reference evidence="4 5" key="1">
    <citation type="journal article" date="2009" name="J. Bacteriol.">
        <title>The genome of Thermosipho africanus TCF52B: lateral genetic connections to the Firmicutes and Archaea.</title>
        <authorList>
            <person name="Nesboe C.L."/>
            <person name="Bapteste E."/>
            <person name="Curtis B."/>
            <person name="Dahle H."/>
            <person name="Lopez P."/>
            <person name="Macleod D."/>
            <person name="Dlutek M."/>
            <person name="Bowman S."/>
            <person name="Zhaxybayeva O."/>
            <person name="Birkeland N.-K."/>
            <person name="Doolittle W.F."/>
        </authorList>
    </citation>
    <scope>NUCLEOTIDE SEQUENCE [LARGE SCALE GENOMIC DNA]</scope>
    <source>
        <strain evidence="4 5">TCF52B</strain>
    </source>
</reference>
<dbReference type="RefSeq" id="WP_012579802.1">
    <property type="nucleotide sequence ID" value="NC_011653.1"/>
</dbReference>
<dbReference type="Proteomes" id="UP000002453">
    <property type="component" value="Chromosome"/>
</dbReference>
<dbReference type="InterPro" id="IPR027417">
    <property type="entry name" value="P-loop_NTPase"/>
</dbReference>
<keyword evidence="2" id="KW-0472">Membrane</keyword>
<proteinExistence type="predicted"/>
<dbReference type="Pfam" id="PF13514">
    <property type="entry name" value="AAA_27"/>
    <property type="match status" value="1"/>
</dbReference>
<dbReference type="EMBL" id="CP001185">
    <property type="protein sequence ID" value="ACJ75259.1"/>
    <property type="molecule type" value="Genomic_DNA"/>
</dbReference>
<feature type="transmembrane region" description="Helical" evidence="2">
    <location>
        <begin position="384"/>
        <end position="402"/>
    </location>
</feature>
<dbReference type="AlphaFoldDB" id="B7IGP5"/>
<feature type="transmembrane region" description="Helical" evidence="2">
    <location>
        <begin position="408"/>
        <end position="427"/>
    </location>
</feature>
<keyword evidence="2" id="KW-0812">Transmembrane</keyword>
<keyword evidence="2" id="KW-1133">Transmembrane helix</keyword>
<dbReference type="OrthoDB" id="9764467at2"/>
<evidence type="ECO:0000256" key="2">
    <source>
        <dbReference type="SAM" id="Phobius"/>
    </source>
</evidence>
<dbReference type="PANTHER" id="PTHR41259">
    <property type="entry name" value="DOUBLE-STRAND BREAK REPAIR RAD50 ATPASE, PUTATIVE-RELATED"/>
    <property type="match status" value="1"/>
</dbReference>
<accession>B7IGP5</accession>
<protein>
    <recommendedName>
        <fullName evidence="3">YhaN AAA domain-containing protein</fullName>
    </recommendedName>
</protein>
<dbReference type="SUPFAM" id="SSF52540">
    <property type="entry name" value="P-loop containing nucleoside triphosphate hydrolases"/>
    <property type="match status" value="1"/>
</dbReference>
<dbReference type="HOGENOM" id="CLU_367577_0_0_0"/>
<feature type="coiled-coil region" evidence="1">
    <location>
        <begin position="158"/>
        <end position="377"/>
    </location>
</feature>
<evidence type="ECO:0000313" key="4">
    <source>
        <dbReference type="EMBL" id="ACJ75259.1"/>
    </source>
</evidence>